<evidence type="ECO:0000313" key="2">
    <source>
        <dbReference type="EMBL" id="AJQ94857.1"/>
    </source>
</evidence>
<feature type="signal peptide" evidence="1">
    <location>
        <begin position="1"/>
        <end position="25"/>
    </location>
</feature>
<dbReference type="Proteomes" id="UP000032266">
    <property type="component" value="Chromosome"/>
</dbReference>
<reference evidence="2 3" key="1">
    <citation type="submission" date="2014-01" db="EMBL/GenBank/DDBJ databases">
        <title>Full genme sequencing of cellulolytic bacterium Gynuella sunshinyii YC6258T gen. nov., sp. nov.</title>
        <authorList>
            <person name="Khan H."/>
            <person name="Chung E.J."/>
            <person name="Chung Y.R."/>
        </authorList>
    </citation>
    <scope>NUCLEOTIDE SEQUENCE [LARGE SCALE GENOMIC DNA]</scope>
    <source>
        <strain evidence="2 3">YC6258</strain>
    </source>
</reference>
<evidence type="ECO:0008006" key="4">
    <source>
        <dbReference type="Google" id="ProtNLM"/>
    </source>
</evidence>
<dbReference type="KEGG" id="gsn:YC6258_02819"/>
<sequence>MRKISIFLLSVLITACVSLPPYLKAFHQQAPKDIPYPGDNTSMLVFEPGHPELIGLVSFDGNKSSLSLRNFVNAIEFEPGVHTIEAGLLYRFGELNIQLKESSTIEYEFEAGKKYRITKNGNSGKLFSLELLPKDGKPSEITNF</sequence>
<feature type="chain" id="PRO_5002183703" description="DUF2846 domain-containing protein" evidence="1">
    <location>
        <begin position="26"/>
        <end position="144"/>
    </location>
</feature>
<protein>
    <recommendedName>
        <fullName evidence="4">DUF2846 domain-containing protein</fullName>
    </recommendedName>
</protein>
<gene>
    <name evidence="2" type="ORF">YC6258_02819</name>
</gene>
<evidence type="ECO:0000256" key="1">
    <source>
        <dbReference type="SAM" id="SignalP"/>
    </source>
</evidence>
<dbReference type="PROSITE" id="PS51257">
    <property type="entry name" value="PROKAR_LIPOPROTEIN"/>
    <property type="match status" value="1"/>
</dbReference>
<proteinExistence type="predicted"/>
<dbReference type="HOGENOM" id="CLU_1793778_0_0_6"/>
<accession>A0A0C5VJM4</accession>
<keyword evidence="3" id="KW-1185">Reference proteome</keyword>
<dbReference type="RefSeq" id="WP_044617297.1">
    <property type="nucleotide sequence ID" value="NZ_CP007142.1"/>
</dbReference>
<name>A0A0C5VJM4_9GAMM</name>
<organism evidence="2 3">
    <name type="scientific">Gynuella sunshinyii YC6258</name>
    <dbReference type="NCBI Taxonomy" id="1445510"/>
    <lineage>
        <taxon>Bacteria</taxon>
        <taxon>Pseudomonadati</taxon>
        <taxon>Pseudomonadota</taxon>
        <taxon>Gammaproteobacteria</taxon>
        <taxon>Oceanospirillales</taxon>
        <taxon>Saccharospirillaceae</taxon>
        <taxon>Gynuella</taxon>
    </lineage>
</organism>
<dbReference type="EMBL" id="CP007142">
    <property type="protein sequence ID" value="AJQ94857.1"/>
    <property type="molecule type" value="Genomic_DNA"/>
</dbReference>
<keyword evidence="1" id="KW-0732">Signal</keyword>
<evidence type="ECO:0000313" key="3">
    <source>
        <dbReference type="Proteomes" id="UP000032266"/>
    </source>
</evidence>
<dbReference type="AlphaFoldDB" id="A0A0C5VJM4"/>